<dbReference type="Gene3D" id="1.25.40.10">
    <property type="entry name" value="Tetratricopeptide repeat domain"/>
    <property type="match status" value="1"/>
</dbReference>
<dbReference type="InterPro" id="IPR011990">
    <property type="entry name" value="TPR-like_helical_dom_sf"/>
</dbReference>
<comment type="caution">
    <text evidence="3">The sequence shown here is derived from an EMBL/GenBank/DDBJ whole genome shotgun (WGS) entry which is preliminary data.</text>
</comment>
<keyword evidence="1" id="KW-0802">TPR repeat</keyword>
<dbReference type="InterPro" id="IPR052658">
    <property type="entry name" value="TPR-containing"/>
</dbReference>
<protein>
    <submittedName>
        <fullName evidence="3">Uncharacterized protein</fullName>
    </submittedName>
</protein>
<dbReference type="InterPro" id="IPR019734">
    <property type="entry name" value="TPR_rpt"/>
</dbReference>
<feature type="compositionally biased region" description="Basic and acidic residues" evidence="2">
    <location>
        <begin position="65"/>
        <end position="78"/>
    </location>
</feature>
<dbReference type="PROSITE" id="PS50005">
    <property type="entry name" value="TPR"/>
    <property type="match status" value="1"/>
</dbReference>
<proteinExistence type="predicted"/>
<dbReference type="PANTHER" id="PTHR15544:SF0">
    <property type="entry name" value="TETRATRICOPEPTIDE REPEAT PROTEIN 33"/>
    <property type="match status" value="1"/>
</dbReference>
<feature type="region of interest" description="Disordered" evidence="2">
    <location>
        <begin position="53"/>
        <end position="111"/>
    </location>
</feature>
<name>A0AAN8VQF1_9MAGN</name>
<feature type="compositionally biased region" description="Basic and acidic residues" evidence="2">
    <location>
        <begin position="92"/>
        <end position="109"/>
    </location>
</feature>
<dbReference type="AlphaFoldDB" id="A0AAN8VQF1"/>
<keyword evidence="4" id="KW-1185">Reference proteome</keyword>
<dbReference type="Proteomes" id="UP001370490">
    <property type="component" value="Unassembled WGS sequence"/>
</dbReference>
<evidence type="ECO:0000256" key="2">
    <source>
        <dbReference type="SAM" id="MobiDB-lite"/>
    </source>
</evidence>
<accession>A0AAN8VQF1</accession>
<dbReference type="SUPFAM" id="SSF48452">
    <property type="entry name" value="TPR-like"/>
    <property type="match status" value="1"/>
</dbReference>
<feature type="repeat" description="TPR" evidence="1">
    <location>
        <begin position="198"/>
        <end position="231"/>
    </location>
</feature>
<evidence type="ECO:0000313" key="3">
    <source>
        <dbReference type="EMBL" id="KAK6938350.1"/>
    </source>
</evidence>
<organism evidence="3 4">
    <name type="scientific">Dillenia turbinata</name>
    <dbReference type="NCBI Taxonomy" id="194707"/>
    <lineage>
        <taxon>Eukaryota</taxon>
        <taxon>Viridiplantae</taxon>
        <taxon>Streptophyta</taxon>
        <taxon>Embryophyta</taxon>
        <taxon>Tracheophyta</taxon>
        <taxon>Spermatophyta</taxon>
        <taxon>Magnoliopsida</taxon>
        <taxon>eudicotyledons</taxon>
        <taxon>Gunneridae</taxon>
        <taxon>Pentapetalae</taxon>
        <taxon>Dilleniales</taxon>
        <taxon>Dilleniaceae</taxon>
        <taxon>Dillenia</taxon>
    </lineage>
</organism>
<reference evidence="3 4" key="1">
    <citation type="submission" date="2023-12" db="EMBL/GenBank/DDBJ databases">
        <title>A high-quality genome assembly for Dillenia turbinata (Dilleniales).</title>
        <authorList>
            <person name="Chanderbali A."/>
        </authorList>
    </citation>
    <scope>NUCLEOTIDE SEQUENCE [LARGE SCALE GENOMIC DNA]</scope>
    <source>
        <strain evidence="3">LSX21</strain>
        <tissue evidence="3">Leaf</tissue>
    </source>
</reference>
<gene>
    <name evidence="3" type="ORF">RJ641_031858</name>
</gene>
<dbReference type="PANTHER" id="PTHR15544">
    <property type="entry name" value="OSMOSIS RESPONSIVE FACTOR"/>
    <property type="match status" value="1"/>
</dbReference>
<evidence type="ECO:0000313" key="4">
    <source>
        <dbReference type="Proteomes" id="UP001370490"/>
    </source>
</evidence>
<evidence type="ECO:0000256" key="1">
    <source>
        <dbReference type="PROSITE-ProRule" id="PRU00339"/>
    </source>
</evidence>
<sequence>MNLVETVETVQLYQILKLVCQDGTVKKKKKKKKIEQYRRWQFVGWEVRREAERIETQTSNHRSRKEGSRQQRKNENKRPLASISHFPNLPFERQDYETEKTDKHRHDIDGDGDDAILAQNFQDGGNKIAEDRKYRKSLGKWEAALTLVPENAVLHEQKAQGPLNWNILGRGLSILFHPTSEFSLFSVFEEKYNLKGTKMAWITLGRARLNFGEPDNAIESFDRVLTLKRQRHLHLFGLSASQNHFTGGDKPKAREALERLEKKT</sequence>
<dbReference type="EMBL" id="JBAMMX010000006">
    <property type="protein sequence ID" value="KAK6938350.1"/>
    <property type="molecule type" value="Genomic_DNA"/>
</dbReference>